<accession>E0W308</accession>
<protein>
    <submittedName>
        <fullName evidence="1">Uncharacterized protein</fullName>
    </submittedName>
</protein>
<reference evidence="1" key="1">
    <citation type="submission" date="2007-04" db="EMBL/GenBank/DDBJ databases">
        <title>Annotation of Pediculus humanus corporis strain USDA.</title>
        <authorList>
            <person name="Kirkness E."/>
            <person name="Hannick L."/>
            <person name="Hass B."/>
            <person name="Bruggner R."/>
            <person name="Lawson D."/>
            <person name="Bidwell S."/>
            <person name="Joardar V."/>
            <person name="Caler E."/>
            <person name="Walenz B."/>
            <person name="Inman J."/>
            <person name="Schobel S."/>
            <person name="Galinsky K."/>
            <person name="Amedeo P."/>
            <person name="Strausberg R."/>
        </authorList>
    </citation>
    <scope>NUCLEOTIDE SEQUENCE</scope>
    <source>
        <strain evidence="1">USDA</strain>
    </source>
</reference>
<dbReference type="EMBL" id="DS235881">
    <property type="protein sequence ID" value="EEB20014.1"/>
    <property type="molecule type" value="Genomic_DNA"/>
</dbReference>
<dbReference type="RefSeq" id="XP_002432752.1">
    <property type="nucleotide sequence ID" value="XM_002432707.1"/>
</dbReference>
<dbReference type="KEGG" id="phu:Phum_PHUM599840"/>
<dbReference type="HOGENOM" id="CLU_2981458_0_0_1"/>
<dbReference type="CTD" id="8236893"/>
<sequence>MNNDGRSPNDNSGDRDVEVEFEVTQTLPIGSYLRSYHSPSILLESSNPYWKFSMISEC</sequence>
<reference evidence="1" key="2">
    <citation type="submission" date="2007-04" db="EMBL/GenBank/DDBJ databases">
        <title>The genome of the human body louse.</title>
        <authorList>
            <consortium name="The Human Body Louse Genome Consortium"/>
            <person name="Kirkness E."/>
            <person name="Walenz B."/>
            <person name="Hass B."/>
            <person name="Bruggner R."/>
            <person name="Strausberg R."/>
        </authorList>
    </citation>
    <scope>NUCLEOTIDE SEQUENCE</scope>
    <source>
        <strain evidence="1">USDA</strain>
    </source>
</reference>
<dbReference type="GeneID" id="8236893"/>
<dbReference type="AlphaFoldDB" id="E0W308"/>
<gene>
    <name evidence="1" type="ORF">Phum_PHUM599840</name>
</gene>
<name>E0W308_PEDHC</name>
<organism>
    <name type="scientific">Pediculus humanus subsp. corporis</name>
    <name type="common">Body louse</name>
    <dbReference type="NCBI Taxonomy" id="121224"/>
    <lineage>
        <taxon>Eukaryota</taxon>
        <taxon>Metazoa</taxon>
        <taxon>Ecdysozoa</taxon>
        <taxon>Arthropoda</taxon>
        <taxon>Hexapoda</taxon>
        <taxon>Insecta</taxon>
        <taxon>Pterygota</taxon>
        <taxon>Neoptera</taxon>
        <taxon>Paraneoptera</taxon>
        <taxon>Psocodea</taxon>
        <taxon>Troctomorpha</taxon>
        <taxon>Phthiraptera</taxon>
        <taxon>Anoplura</taxon>
        <taxon>Pediculidae</taxon>
        <taxon>Pediculus</taxon>
    </lineage>
</organism>
<proteinExistence type="predicted"/>
<evidence type="ECO:0000313" key="1">
    <source>
        <dbReference type="EMBL" id="EEB20014.1"/>
    </source>
</evidence>